<feature type="transmembrane region" description="Helical" evidence="6">
    <location>
        <begin position="84"/>
        <end position="114"/>
    </location>
</feature>
<dbReference type="CDD" id="cd06579">
    <property type="entry name" value="TM_PBP1_transp_AraH_like"/>
    <property type="match status" value="1"/>
</dbReference>
<dbReference type="AlphaFoldDB" id="A0A645I9A8"/>
<comment type="caution">
    <text evidence="7">The sequence shown here is derived from an EMBL/GenBank/DDBJ whole genome shotgun (WGS) entry which is preliminary data.</text>
</comment>
<evidence type="ECO:0000256" key="5">
    <source>
        <dbReference type="ARBA" id="ARBA00023136"/>
    </source>
</evidence>
<dbReference type="GO" id="GO:0005886">
    <property type="term" value="C:plasma membrane"/>
    <property type="evidence" value="ECO:0007669"/>
    <property type="project" value="UniProtKB-SubCell"/>
</dbReference>
<evidence type="ECO:0000313" key="7">
    <source>
        <dbReference type="EMBL" id="MPN47392.1"/>
    </source>
</evidence>
<evidence type="ECO:0000256" key="2">
    <source>
        <dbReference type="ARBA" id="ARBA00022475"/>
    </source>
</evidence>
<dbReference type="Pfam" id="PF02653">
    <property type="entry name" value="BPD_transp_2"/>
    <property type="match status" value="1"/>
</dbReference>
<gene>
    <name evidence="7" type="primary">xylH_26</name>
    <name evidence="7" type="ORF">SDC9_194994</name>
</gene>
<feature type="transmembrane region" description="Helical" evidence="6">
    <location>
        <begin position="44"/>
        <end position="64"/>
    </location>
</feature>
<feature type="transmembrane region" description="Helical" evidence="6">
    <location>
        <begin position="126"/>
        <end position="144"/>
    </location>
</feature>
<dbReference type="PANTHER" id="PTHR32196">
    <property type="entry name" value="ABC TRANSPORTER PERMEASE PROTEIN YPHD-RELATED-RELATED"/>
    <property type="match status" value="1"/>
</dbReference>
<name>A0A645I9A8_9ZZZZ</name>
<keyword evidence="2" id="KW-1003">Cell membrane</keyword>
<dbReference type="EMBL" id="VSSQ01108856">
    <property type="protein sequence ID" value="MPN47392.1"/>
    <property type="molecule type" value="Genomic_DNA"/>
</dbReference>
<keyword evidence="4 6" id="KW-1133">Transmembrane helix</keyword>
<proteinExistence type="predicted"/>
<dbReference type="InterPro" id="IPR001851">
    <property type="entry name" value="ABC_transp_permease"/>
</dbReference>
<comment type="subcellular location">
    <subcellularLocation>
        <location evidence="1">Cell membrane</location>
        <topology evidence="1">Multi-pass membrane protein</topology>
    </subcellularLocation>
</comment>
<dbReference type="GO" id="GO:0022857">
    <property type="term" value="F:transmembrane transporter activity"/>
    <property type="evidence" value="ECO:0007669"/>
    <property type="project" value="InterPro"/>
</dbReference>
<evidence type="ECO:0000256" key="4">
    <source>
        <dbReference type="ARBA" id="ARBA00022989"/>
    </source>
</evidence>
<protein>
    <submittedName>
        <fullName evidence="7">Xylose transport system permease protein XylH</fullName>
    </submittedName>
</protein>
<evidence type="ECO:0000256" key="6">
    <source>
        <dbReference type="SAM" id="Phobius"/>
    </source>
</evidence>
<keyword evidence="5 6" id="KW-0472">Membrane</keyword>
<evidence type="ECO:0000256" key="1">
    <source>
        <dbReference type="ARBA" id="ARBA00004651"/>
    </source>
</evidence>
<evidence type="ECO:0000256" key="3">
    <source>
        <dbReference type="ARBA" id="ARBA00022692"/>
    </source>
</evidence>
<organism evidence="7">
    <name type="scientific">bioreactor metagenome</name>
    <dbReference type="NCBI Taxonomy" id="1076179"/>
    <lineage>
        <taxon>unclassified sequences</taxon>
        <taxon>metagenomes</taxon>
        <taxon>ecological metagenomes</taxon>
    </lineage>
</organism>
<keyword evidence="3 6" id="KW-0812">Transmembrane</keyword>
<accession>A0A645I9A8</accession>
<sequence>MLMLVGFALLFGLIMQRTKLGKHVYAIGSNETSARLAGVSVDRVKTLVFTITGLLCGFSGWLYASRVMAVASANAGNLFEMDAIAAVAIGGTSMSGGIGTLSGTILGFIFIGVLSNSLTLLNVSSFYQQIVKGAIILIAVLMDMRSKRKE</sequence>
<reference evidence="7" key="1">
    <citation type="submission" date="2019-08" db="EMBL/GenBank/DDBJ databases">
        <authorList>
            <person name="Kucharzyk K."/>
            <person name="Murdoch R.W."/>
            <person name="Higgins S."/>
            <person name="Loffler F."/>
        </authorList>
    </citation>
    <scope>NUCLEOTIDE SEQUENCE</scope>
</reference>